<dbReference type="OrthoDB" id="10252852at2759"/>
<dbReference type="VEuPathDB" id="GiardiaDB:GMRT_13315"/>
<feature type="coiled-coil region" evidence="1">
    <location>
        <begin position="5"/>
        <end position="32"/>
    </location>
</feature>
<proteinExistence type="predicted"/>
<keyword evidence="1" id="KW-0175">Coiled coil</keyword>
<keyword evidence="3" id="KW-1185">Reference proteome</keyword>
<gene>
    <name evidence="2" type="ORF">GMRT_13315</name>
</gene>
<dbReference type="Proteomes" id="UP000315496">
    <property type="component" value="Chromosome 5"/>
</dbReference>
<accession>A0A4Z1SRL4</accession>
<evidence type="ECO:0000256" key="1">
    <source>
        <dbReference type="SAM" id="Coils"/>
    </source>
</evidence>
<dbReference type="AlphaFoldDB" id="A0A4Z1SRL4"/>
<protein>
    <submittedName>
        <fullName evidence="2">Uncharacterized protein</fullName>
    </submittedName>
</protein>
<reference evidence="2 3" key="1">
    <citation type="submission" date="2019-05" db="EMBL/GenBank/DDBJ databases">
        <title>The compact genome of Giardia muris reveals important steps in the evolution of intestinal protozoan parasites.</title>
        <authorList>
            <person name="Xu F."/>
            <person name="Jimenez-Gonzalez A."/>
            <person name="Einarsson E."/>
            <person name="Astvaldsson A."/>
            <person name="Peirasmaki D."/>
            <person name="Eckmann L."/>
            <person name="Andersson J.O."/>
            <person name="Svard S.G."/>
            <person name="Jerlstrom-Hultqvist J."/>
        </authorList>
    </citation>
    <scope>NUCLEOTIDE SEQUENCE [LARGE SCALE GENOMIC DNA]</scope>
    <source>
        <strain evidence="2 3">Roberts-Thomson</strain>
    </source>
</reference>
<name>A0A4Z1SRL4_GIAMU</name>
<sequence length="243" mass="26868">MSVAMTDMAAELARLEAEVAEDLAEIQALRTQYHQAEHCLQNWAGKFHAFPRQSTAVVAVEDSHVLVAPIGTLEYIDDGRSLVLTISPHLIGACRDMKDWERVWLLGLTSAPEANEIIISRNASVLPLTQIPLAQQSPFNYSVRIAKHVLEHAPNVPKPMDPFTFQLSPACQRALEATGLKQSDLFLANFLCELQTVAGNVLTLRPDSLVPRDFIVLDMKVYHPCESVTKAQLAMSEKTEGIV</sequence>
<evidence type="ECO:0000313" key="3">
    <source>
        <dbReference type="Proteomes" id="UP000315496"/>
    </source>
</evidence>
<organism evidence="2 3">
    <name type="scientific">Giardia muris</name>
    <dbReference type="NCBI Taxonomy" id="5742"/>
    <lineage>
        <taxon>Eukaryota</taxon>
        <taxon>Metamonada</taxon>
        <taxon>Diplomonadida</taxon>
        <taxon>Hexamitidae</taxon>
        <taxon>Giardiinae</taxon>
        <taxon>Giardia</taxon>
    </lineage>
</organism>
<evidence type="ECO:0000313" key="2">
    <source>
        <dbReference type="EMBL" id="TNJ26278.1"/>
    </source>
</evidence>
<comment type="caution">
    <text evidence="2">The sequence shown here is derived from an EMBL/GenBank/DDBJ whole genome shotgun (WGS) entry which is preliminary data.</text>
</comment>
<dbReference type="EMBL" id="VDLU01000005">
    <property type="protein sequence ID" value="TNJ26278.1"/>
    <property type="molecule type" value="Genomic_DNA"/>
</dbReference>